<feature type="compositionally biased region" description="Polar residues" evidence="1">
    <location>
        <begin position="275"/>
        <end position="285"/>
    </location>
</feature>
<protein>
    <submittedName>
        <fullName evidence="2">Uncharacterized protein</fullName>
    </submittedName>
</protein>
<feature type="region of interest" description="Disordered" evidence="1">
    <location>
        <begin position="132"/>
        <end position="353"/>
    </location>
</feature>
<sequence>MLNDVTNLTNKGTNKVSSRNAASVELLADIFKEHDIENIDASVDRRYNISFKYTSTPMGTIVEEESEGDGSENVDVDRSNILTRVDTLDSIERSELVRLVKSFEGEQQEVTHVGARGRKSIGVKKTDNSKVIGQISVSKQQRAPKARNISKPSGSAGERTTGRTRKRYALEKIDISNGSEGSGIKEGGLSKNANDSKQTNLSEKVKKSSQSNLPKNVNKLKDITASVSKQRKPNLSKHRNAISSKQREASGSKQPDLPKTTNSSKELEQEKIPNELQQTARLHNTKPTEQRNQRISKVPVSSEAKVNGTFKNKTRLKADPSDKHIDGKQPPPKNKTSRKNQAAAKTNKRSAMRTKFGSIKSPLQILDYLKVSTHQFTKAEILALCSQGRDPIDLMQ</sequence>
<keyword evidence="3" id="KW-1185">Reference proteome</keyword>
<feature type="compositionally biased region" description="Polar residues" evidence="1">
    <location>
        <begin position="132"/>
        <end position="141"/>
    </location>
</feature>
<comment type="caution">
    <text evidence="2">The sequence shown here is derived from an EMBL/GenBank/DDBJ whole genome shotgun (WGS) entry which is preliminary data.</text>
</comment>
<proteinExistence type="predicted"/>
<feature type="compositionally biased region" description="Polar residues" evidence="1">
    <location>
        <begin position="191"/>
        <end position="215"/>
    </location>
</feature>
<name>A0A9P0QVZ8_9ASCO</name>
<dbReference type="Proteomes" id="UP000837801">
    <property type="component" value="Unassembled WGS sequence"/>
</dbReference>
<organism evidence="2 3">
    <name type="scientific">[Candida] railenensis</name>
    <dbReference type="NCBI Taxonomy" id="45579"/>
    <lineage>
        <taxon>Eukaryota</taxon>
        <taxon>Fungi</taxon>
        <taxon>Dikarya</taxon>
        <taxon>Ascomycota</taxon>
        <taxon>Saccharomycotina</taxon>
        <taxon>Pichiomycetes</taxon>
        <taxon>Debaryomycetaceae</taxon>
        <taxon>Kurtzmaniella</taxon>
    </lineage>
</organism>
<evidence type="ECO:0000256" key="1">
    <source>
        <dbReference type="SAM" id="MobiDB-lite"/>
    </source>
</evidence>
<reference evidence="2" key="1">
    <citation type="submission" date="2022-03" db="EMBL/GenBank/DDBJ databases">
        <authorList>
            <person name="Legras J.-L."/>
            <person name="Devillers H."/>
            <person name="Grondin C."/>
        </authorList>
    </citation>
    <scope>NUCLEOTIDE SEQUENCE</scope>
    <source>
        <strain evidence="2">CLIB 1423</strain>
    </source>
</reference>
<dbReference type="EMBL" id="CAKXYY010000025">
    <property type="protein sequence ID" value="CAH2355344.1"/>
    <property type="molecule type" value="Genomic_DNA"/>
</dbReference>
<gene>
    <name evidence="2" type="ORF">CLIB1423_25S00188</name>
</gene>
<evidence type="ECO:0000313" key="3">
    <source>
        <dbReference type="Proteomes" id="UP000837801"/>
    </source>
</evidence>
<accession>A0A9P0QVZ8</accession>
<feature type="compositionally biased region" description="Basic residues" evidence="1">
    <location>
        <begin position="229"/>
        <end position="240"/>
    </location>
</feature>
<feature type="compositionally biased region" description="Basic and acidic residues" evidence="1">
    <location>
        <begin position="316"/>
        <end position="327"/>
    </location>
</feature>
<dbReference type="AlphaFoldDB" id="A0A9P0QVZ8"/>
<evidence type="ECO:0000313" key="2">
    <source>
        <dbReference type="EMBL" id="CAH2355344.1"/>
    </source>
</evidence>
<feature type="compositionally biased region" description="Polar residues" evidence="1">
    <location>
        <begin position="251"/>
        <end position="264"/>
    </location>
</feature>